<protein>
    <submittedName>
        <fullName evidence="1">Uncharacterized protein</fullName>
    </submittedName>
</protein>
<keyword evidence="2" id="KW-1185">Reference proteome</keyword>
<accession>A0A149PB43</accession>
<dbReference type="Proteomes" id="UP000075613">
    <property type="component" value="Unassembled WGS sequence"/>
</dbReference>
<evidence type="ECO:0000313" key="2">
    <source>
        <dbReference type="Proteomes" id="UP000075613"/>
    </source>
</evidence>
<name>A0A149PB43_9BURK</name>
<dbReference type="AlphaFoldDB" id="A0A149PB43"/>
<sequence length="261" mass="29209">MEDRETVLWASTKARYSGVDCPRMACCLPRFAQLPLELNLREKRGGHGLMALMVEGLPDSRVPFHRPDDPLIGKLTFSLSQASVIALRDSGALLCDEFQEINRPGRRDTNGLGEVHVCTKRQGLAFGVEEKPPARVLEVRTVTREFSVSALGRSAAEPVGGAIEDAMRDPTRRNLIDTQGFEGPRRAHFSSWQDDRHVSANTIAVGAFRVERNAVSRAAKDECWGSKQRSNMGQMERRRRVCVVRKVDDRFQDLIPKVISL</sequence>
<organism evidence="1 2">
    <name type="scientific">Paraburkholderia monticola</name>
    <dbReference type="NCBI Taxonomy" id="1399968"/>
    <lineage>
        <taxon>Bacteria</taxon>
        <taxon>Pseudomonadati</taxon>
        <taxon>Pseudomonadota</taxon>
        <taxon>Betaproteobacteria</taxon>
        <taxon>Burkholderiales</taxon>
        <taxon>Burkholderiaceae</taxon>
        <taxon>Paraburkholderia</taxon>
    </lineage>
</organism>
<dbReference type="RefSeq" id="WP_062136903.1">
    <property type="nucleotide sequence ID" value="NZ_LRBG01000039.1"/>
</dbReference>
<dbReference type="EMBL" id="LRBG01000039">
    <property type="protein sequence ID" value="KXU82232.1"/>
    <property type="molecule type" value="Genomic_DNA"/>
</dbReference>
<gene>
    <name evidence="1" type="ORF">CI15_32225</name>
</gene>
<comment type="caution">
    <text evidence="1">The sequence shown here is derived from an EMBL/GenBank/DDBJ whole genome shotgun (WGS) entry which is preliminary data.</text>
</comment>
<evidence type="ECO:0000313" key="1">
    <source>
        <dbReference type="EMBL" id="KXU82232.1"/>
    </source>
</evidence>
<proteinExistence type="predicted"/>
<reference evidence="1 2" key="1">
    <citation type="journal article" date="2015" name="Int. J. Syst. Evol. Microbiol.">
        <title>Burkholderia monticola sp. nov., isolated from mountain soil.</title>
        <authorList>
            <person name="Baek I."/>
            <person name="Seo B."/>
            <person name="Lee I."/>
            <person name="Yi H."/>
            <person name="Chun J."/>
        </authorList>
    </citation>
    <scope>NUCLEOTIDE SEQUENCE [LARGE SCALE GENOMIC DNA]</scope>
    <source>
        <strain evidence="1 2">JC2948</strain>
    </source>
</reference>